<gene>
    <name evidence="1" type="ordered locus">EAT1b_2599</name>
</gene>
<dbReference type="AlphaFoldDB" id="C4L4F2"/>
<evidence type="ECO:0000313" key="2">
    <source>
        <dbReference type="Proteomes" id="UP000000716"/>
    </source>
</evidence>
<sequence>MLDELFSEIEVVDVNHFDEVYQFVCYGKKSCAACTHYTNCSYSIHGRYIGTLRDERVFGMDVQLRV</sequence>
<organism evidence="1 2">
    <name type="scientific">Exiguobacterium sp. (strain ATCC BAA-1283 / AT1b)</name>
    <dbReference type="NCBI Taxonomy" id="360911"/>
    <lineage>
        <taxon>Bacteria</taxon>
        <taxon>Bacillati</taxon>
        <taxon>Bacillota</taxon>
        <taxon>Bacilli</taxon>
        <taxon>Bacillales</taxon>
        <taxon>Bacillales Family XII. Incertae Sedis</taxon>
        <taxon>Exiguobacterium</taxon>
    </lineage>
</organism>
<proteinExistence type="predicted"/>
<dbReference type="Proteomes" id="UP000000716">
    <property type="component" value="Chromosome"/>
</dbReference>
<protein>
    <submittedName>
        <fullName evidence="1">Uncharacterized protein</fullName>
    </submittedName>
</protein>
<evidence type="ECO:0000313" key="1">
    <source>
        <dbReference type="EMBL" id="ACQ71515.1"/>
    </source>
</evidence>
<dbReference type="STRING" id="360911.EAT1b_2599"/>
<dbReference type="EMBL" id="CP001615">
    <property type="protein sequence ID" value="ACQ71515.1"/>
    <property type="molecule type" value="Genomic_DNA"/>
</dbReference>
<name>C4L4F2_EXISA</name>
<keyword evidence="2" id="KW-1185">Reference proteome</keyword>
<accession>C4L4F2</accession>
<reference evidence="1 2" key="1">
    <citation type="journal article" date="2011" name="J. Bacteriol.">
        <title>Complete genome sequence of the Thermophilic Bacterium Exiguobacterium sp. AT1b.</title>
        <authorList>
            <person name="Vishnivetskaya T.A."/>
            <person name="Lucas S."/>
            <person name="Copeland A."/>
            <person name="Lapidus A."/>
            <person name="Glavina Del Rio T."/>
            <person name="Dalin E."/>
            <person name="Tice H."/>
            <person name="Bruce D.C."/>
            <person name="Goodwin L.A."/>
            <person name="Pitluck S."/>
            <person name="Saunders E."/>
            <person name="Brettin T."/>
            <person name="Detter C."/>
            <person name="Han C."/>
            <person name="Larimer F."/>
            <person name="Land M.L."/>
            <person name="Hauser L.J."/>
            <person name="Kyrpides N.C."/>
            <person name="Ovchinnikova G."/>
            <person name="Kathariou S."/>
            <person name="Ramaley R.F."/>
            <person name="Rodrigues D.F."/>
            <person name="Hendrix C."/>
            <person name="Richardson P."/>
            <person name="Tiedje J.M."/>
        </authorList>
    </citation>
    <scope>NUCLEOTIDE SEQUENCE [LARGE SCALE GENOMIC DNA]</scope>
    <source>
        <strain evidence="2">ATCC BAA-1283 / AT1b</strain>
    </source>
</reference>
<dbReference type="KEGG" id="eat:EAT1b_2599"/>
<dbReference type="HOGENOM" id="CLU_2824733_0_0_9"/>